<sequence>MDDDGFWIDQLRMPCDLRPDRRHFWSKKNISFRLDFHVDWDFGSRFVKYSFLLNSRYVFCRFGKCDSSSSVASDAGYGVPSREKGRGSWNMGRMYWGCNGCRTCFGRDHYTGVRVALGFFDQCSCYFGEFLSDFFLFSRISQ</sequence>
<proteinExistence type="predicted"/>
<protein>
    <submittedName>
        <fullName evidence="1">Uncharacterized protein</fullName>
    </submittedName>
</protein>
<accession>F8LC02</accession>
<name>F8LC02_9BACT</name>
<evidence type="ECO:0000313" key="1">
    <source>
        <dbReference type="EMBL" id="CCB91016.1"/>
    </source>
</evidence>
<dbReference type="EMBL" id="FR872644">
    <property type="protein sequence ID" value="CCB91016.1"/>
    <property type="molecule type" value="Genomic_DNA"/>
</dbReference>
<dbReference type="AlphaFoldDB" id="F8LC02"/>
<reference evidence="1" key="1">
    <citation type="submission" date="2011-05" db="EMBL/GenBank/DDBJ databases">
        <title>Unity in variety -- the pan-genome of the Chlamydiae.</title>
        <authorList>
            <person name="Collingro A."/>
            <person name="Tischler P."/>
            <person name="Weinmaier T."/>
            <person name="Penz T."/>
            <person name="Heinz E."/>
            <person name="Brunham R.C."/>
            <person name="Read T.D."/>
            <person name="Bavoil P.M."/>
            <person name="Sachse K."/>
            <person name="Kahane S."/>
            <person name="Friedman M.G."/>
            <person name="Rattei T."/>
            <person name="Myers G.S.A."/>
            <person name="Horn M."/>
        </authorList>
    </citation>
    <scope>NUCLEOTIDE SEQUENCE</scope>
    <source>
        <strain evidence="1">2032/99</strain>
    </source>
</reference>
<organism evidence="1">
    <name type="scientific">Waddlia chondrophila 2032/99</name>
    <dbReference type="NCBI Taxonomy" id="765953"/>
    <lineage>
        <taxon>Bacteria</taxon>
        <taxon>Pseudomonadati</taxon>
        <taxon>Chlamydiota</taxon>
        <taxon>Chlamydiia</taxon>
        <taxon>Parachlamydiales</taxon>
        <taxon>Waddliaceae</taxon>
        <taxon>Waddlia</taxon>
    </lineage>
</organism>
<gene>
    <name evidence="1" type="ORF">WCH_AZ07620</name>
</gene>